<organism evidence="10 11">
    <name type="scientific">Alligator sinensis</name>
    <name type="common">Chinese alligator</name>
    <dbReference type="NCBI Taxonomy" id="38654"/>
    <lineage>
        <taxon>Eukaryota</taxon>
        <taxon>Metazoa</taxon>
        <taxon>Chordata</taxon>
        <taxon>Craniata</taxon>
        <taxon>Vertebrata</taxon>
        <taxon>Euteleostomi</taxon>
        <taxon>Archelosauria</taxon>
        <taxon>Archosauria</taxon>
        <taxon>Crocodylia</taxon>
        <taxon>Alligatoridae</taxon>
        <taxon>Alligatorinae</taxon>
        <taxon>Alligator</taxon>
    </lineage>
</organism>
<dbReference type="KEGG" id="asn:102383643"/>
<dbReference type="GO" id="GO:0005102">
    <property type="term" value="F:signaling receptor binding"/>
    <property type="evidence" value="ECO:0007669"/>
    <property type="project" value="TreeGrafter"/>
</dbReference>
<dbReference type="RefSeq" id="XP_025069302.1">
    <property type="nucleotide sequence ID" value="XM_025213517.1"/>
</dbReference>
<keyword evidence="3 7" id="KW-0472">Membrane</keyword>
<evidence type="ECO:0000313" key="11">
    <source>
        <dbReference type="RefSeq" id="XP_025069302.1"/>
    </source>
</evidence>
<dbReference type="FunFam" id="2.60.40.10:FF:000142">
    <property type="entry name" value="V-set domain-containing T-cell activation inhibitor 1"/>
    <property type="match status" value="1"/>
</dbReference>
<evidence type="ECO:0000259" key="9">
    <source>
        <dbReference type="PROSITE" id="PS50835"/>
    </source>
</evidence>
<dbReference type="SUPFAM" id="SSF48726">
    <property type="entry name" value="Immunoglobulin"/>
    <property type="match status" value="1"/>
</dbReference>
<dbReference type="InterPro" id="IPR007110">
    <property type="entry name" value="Ig-like_dom"/>
</dbReference>
<dbReference type="GO" id="GO:0050863">
    <property type="term" value="P:regulation of T cell activation"/>
    <property type="evidence" value="ECO:0007669"/>
    <property type="project" value="UniProtKB-ARBA"/>
</dbReference>
<reference evidence="11" key="1">
    <citation type="submission" date="2025-08" db="UniProtKB">
        <authorList>
            <consortium name="RefSeq"/>
        </authorList>
    </citation>
    <scope>IDENTIFICATION</scope>
</reference>
<dbReference type="Proteomes" id="UP000189705">
    <property type="component" value="Unplaced"/>
</dbReference>
<evidence type="ECO:0000256" key="2">
    <source>
        <dbReference type="ARBA" id="ARBA00022729"/>
    </source>
</evidence>
<evidence type="ECO:0000256" key="5">
    <source>
        <dbReference type="ARBA" id="ARBA00023180"/>
    </source>
</evidence>
<dbReference type="InterPro" id="IPR013106">
    <property type="entry name" value="Ig_V-set"/>
</dbReference>
<dbReference type="AlphaFoldDB" id="A0A3Q0HCF3"/>
<keyword evidence="5" id="KW-0325">Glycoprotein</keyword>
<dbReference type="GO" id="GO:0001817">
    <property type="term" value="P:regulation of cytokine production"/>
    <property type="evidence" value="ECO:0007669"/>
    <property type="project" value="TreeGrafter"/>
</dbReference>
<feature type="chain" id="PRO_5017923426" evidence="8">
    <location>
        <begin position="24"/>
        <end position="238"/>
    </location>
</feature>
<dbReference type="InterPro" id="IPR013783">
    <property type="entry name" value="Ig-like_fold"/>
</dbReference>
<name>A0A3Q0HCF3_ALLSI</name>
<feature type="signal peptide" evidence="8">
    <location>
        <begin position="1"/>
        <end position="23"/>
    </location>
</feature>
<keyword evidence="2 8" id="KW-0732">Signal</keyword>
<dbReference type="GO" id="GO:0050852">
    <property type="term" value="P:T cell receptor signaling pathway"/>
    <property type="evidence" value="ECO:0007669"/>
    <property type="project" value="TreeGrafter"/>
</dbReference>
<feature type="transmembrane region" description="Helical" evidence="7">
    <location>
        <begin position="149"/>
        <end position="170"/>
    </location>
</feature>
<dbReference type="InterPro" id="IPR036179">
    <property type="entry name" value="Ig-like_dom_sf"/>
</dbReference>
<dbReference type="InterPro" id="IPR050504">
    <property type="entry name" value="IgSF_BTN/MOG"/>
</dbReference>
<dbReference type="GO" id="GO:0009897">
    <property type="term" value="C:external side of plasma membrane"/>
    <property type="evidence" value="ECO:0007669"/>
    <property type="project" value="TreeGrafter"/>
</dbReference>
<keyword evidence="6" id="KW-0393">Immunoglobulin domain</keyword>
<dbReference type="PANTHER" id="PTHR24100">
    <property type="entry name" value="BUTYROPHILIN"/>
    <property type="match status" value="1"/>
</dbReference>
<evidence type="ECO:0000256" key="3">
    <source>
        <dbReference type="ARBA" id="ARBA00023136"/>
    </source>
</evidence>
<dbReference type="GeneID" id="102383643"/>
<dbReference type="SMART" id="SM00409">
    <property type="entry name" value="IG"/>
    <property type="match status" value="1"/>
</dbReference>
<dbReference type="Pfam" id="PF07686">
    <property type="entry name" value="V-set"/>
    <property type="match status" value="1"/>
</dbReference>
<dbReference type="PROSITE" id="PS51257">
    <property type="entry name" value="PROKAR_LIPOPROTEIN"/>
    <property type="match status" value="1"/>
</dbReference>
<evidence type="ECO:0000256" key="8">
    <source>
        <dbReference type="SAM" id="SignalP"/>
    </source>
</evidence>
<evidence type="ECO:0000256" key="6">
    <source>
        <dbReference type="ARBA" id="ARBA00023319"/>
    </source>
</evidence>
<comment type="subcellular location">
    <subcellularLocation>
        <location evidence="1">Membrane</location>
    </subcellularLocation>
</comment>
<dbReference type="GO" id="GO:1903037">
    <property type="term" value="P:regulation of leukocyte cell-cell adhesion"/>
    <property type="evidence" value="ECO:0007669"/>
    <property type="project" value="UniProtKB-ARBA"/>
</dbReference>
<protein>
    <submittedName>
        <fullName evidence="11">Uncharacterized protein LOC102383643 isoform X1</fullName>
    </submittedName>
</protein>
<gene>
    <name evidence="11" type="primary">LOC102383643</name>
</gene>
<dbReference type="Gene3D" id="2.60.40.10">
    <property type="entry name" value="Immunoglobulins"/>
    <property type="match status" value="1"/>
</dbReference>
<dbReference type="InParanoid" id="A0A3Q0HCF3"/>
<feature type="domain" description="Ig-like" evidence="9">
    <location>
        <begin position="18"/>
        <end position="125"/>
    </location>
</feature>
<dbReference type="InterPro" id="IPR003599">
    <property type="entry name" value="Ig_sub"/>
</dbReference>
<dbReference type="InterPro" id="IPR003598">
    <property type="entry name" value="Ig_sub2"/>
</dbReference>
<keyword evidence="7" id="KW-1133">Transmembrane helix</keyword>
<keyword evidence="4" id="KW-1015">Disulfide bond</keyword>
<evidence type="ECO:0000313" key="10">
    <source>
        <dbReference type="Proteomes" id="UP000189705"/>
    </source>
</evidence>
<dbReference type="SMART" id="SM00408">
    <property type="entry name" value="IGc2"/>
    <property type="match status" value="1"/>
</dbReference>
<accession>A0A3Q0HCF3</accession>
<evidence type="ECO:0000256" key="4">
    <source>
        <dbReference type="ARBA" id="ARBA00023157"/>
    </source>
</evidence>
<evidence type="ECO:0000256" key="7">
    <source>
        <dbReference type="SAM" id="Phobius"/>
    </source>
</evidence>
<keyword evidence="7" id="KW-0812">Transmembrane</keyword>
<evidence type="ECO:0000256" key="1">
    <source>
        <dbReference type="ARBA" id="ARBA00004370"/>
    </source>
</evidence>
<dbReference type="PROSITE" id="PS50835">
    <property type="entry name" value="IG_LIKE"/>
    <property type="match status" value="1"/>
</dbReference>
<proteinExistence type="predicted"/>
<keyword evidence="10" id="KW-1185">Reference proteome</keyword>
<dbReference type="PANTHER" id="PTHR24100:SF151">
    <property type="entry name" value="ICOS LIGAND"/>
    <property type="match status" value="1"/>
</dbReference>
<sequence>MKMPVSAVLAGIVLACLPALTGAGFAVTHARAGADVLLRCHVQRPRGFSLLDVTINWQQPGAVVHSFYKGTTHPEHQGERYQGRTQLFPAEFPKGNTSLLLRGVTPSDSGNYSCYAVLGANTPLTACTVELQVTVLFLFKAESGLDSRLGAAGMFIVLVPLLLLLSFLMCKDKHRQALLEVPKSPHQMTHPSQDSLWPLCLGRAPGAASQGTALQLHALRCTRLLDPLLLGGEGTDPG</sequence>